<dbReference type="Proteomes" id="UP001177260">
    <property type="component" value="Unassembled WGS sequence"/>
</dbReference>
<keyword evidence="2" id="KW-1185">Reference proteome</keyword>
<gene>
    <name evidence="1" type="ORF">N8T08_007680</name>
</gene>
<name>A0ACC3BF52_9EURO</name>
<evidence type="ECO:0000313" key="1">
    <source>
        <dbReference type="EMBL" id="KAK1149005.1"/>
    </source>
</evidence>
<evidence type="ECO:0000313" key="2">
    <source>
        <dbReference type="Proteomes" id="UP001177260"/>
    </source>
</evidence>
<reference evidence="1 2" key="1">
    <citation type="journal article" date="2023" name="ACS Omega">
        <title>Identification of the Neoaspergillic Acid Biosynthesis Gene Cluster by Establishing an In Vitro CRISPR-Ribonucleoprotein Genetic System in Aspergillus melleus.</title>
        <authorList>
            <person name="Yuan B."/>
            <person name="Grau M.F."/>
            <person name="Murata R.M."/>
            <person name="Torok T."/>
            <person name="Venkateswaran K."/>
            <person name="Stajich J.E."/>
            <person name="Wang C.C.C."/>
        </authorList>
    </citation>
    <scope>NUCLEOTIDE SEQUENCE [LARGE SCALE GENOMIC DNA]</scope>
    <source>
        <strain evidence="1 2">IMV 1140</strain>
    </source>
</reference>
<comment type="caution">
    <text evidence="1">The sequence shown here is derived from an EMBL/GenBank/DDBJ whole genome shotgun (WGS) entry which is preliminary data.</text>
</comment>
<dbReference type="EMBL" id="JAOPJF010000005">
    <property type="protein sequence ID" value="KAK1149005.1"/>
    <property type="molecule type" value="Genomic_DNA"/>
</dbReference>
<proteinExistence type="predicted"/>
<organism evidence="1 2">
    <name type="scientific">Aspergillus melleus</name>
    <dbReference type="NCBI Taxonomy" id="138277"/>
    <lineage>
        <taxon>Eukaryota</taxon>
        <taxon>Fungi</taxon>
        <taxon>Dikarya</taxon>
        <taxon>Ascomycota</taxon>
        <taxon>Pezizomycotina</taxon>
        <taxon>Eurotiomycetes</taxon>
        <taxon>Eurotiomycetidae</taxon>
        <taxon>Eurotiales</taxon>
        <taxon>Aspergillaceae</taxon>
        <taxon>Aspergillus</taxon>
        <taxon>Aspergillus subgen. Circumdati</taxon>
    </lineage>
</organism>
<accession>A0ACC3BF52</accession>
<protein>
    <submittedName>
        <fullName evidence="1">Uncharacterized protein</fullName>
    </submittedName>
</protein>
<sequence>MVMDGFRKDKDNTDNAPLRPVSSLLSHFENLSHRRSPSALPCGPRDSSFLRTSDVDDFRSSRASLDLPRPRSPWSQSDAQNGHANGALPRQTTGSSGFRQNRPMSMNFRSSPQLAPTLTVESPRSPPRGLGASLDRTEDPWASRTPPRASRESLPPRPTPPPSSSLHRPTTPTFASSVPTEQNVMHRSPGAPGSLGVSRDSVSERKLKSASLPPPANRAAKPKIPAKPAGLAFGDGNSLAPQHERAPSEERGVSPFSTPPGSPEKVSSKPAPAPRNQFPRSPSRPTTEPPSRRSFDVERSPALAATTTTTTPVLRDASDGFSSRRRPESTREGRSLVVQIPRGPPPPVQRETMSSVPFSAPRSYQDSPQERPGLPPRHPSVARRVARSPSRPAHGSDSPVLPSPYPGRQDLRQSQAEAQTPRTIQRQPSFPRETKPPPTPAMPPTPAVPATPAVPVRPMAAPTEEDRTIYDPSDEPAVSRTDYPDASVANRRPPLLKSGPQEINTRYDTRLMDVCGKHVCTTGYLTRVWDLTTGEQIMSLSHGETVKCLSLAFKPGNTLEDEGQRLWLGTNGGELLEVDIATQSVVSSRAYPSRREIIKILRHKKDMWTLDDEGRLLVWPPDETGTPNLQYSYHNPYDRVAKGHTFSLVVGDTLWLATGRELQVYRPNARDDVTFKVLKKPLGSQHTGDVTSGAYTTKDGGRVYLGHADGKVTVYSAHDYSCLAVINVSVYKINCLGIVGDYLWAGYKTGMIYVYDTRTNPWVVMKDWRAHDSPVSSFLLDTSSVWTMNRLQVTSLGTDNCIRLWDGMLEDDWLETRMQKRDVEFCTFREIHAAIVTWNAGASTPGSVRASQFIADAIHPENPPEIIVFGFQELVDLENKKITATESLLLGSKKKESGEKEHMSRQYRVWMEHLTRCINDCMPLEESYVLLHSANLIGLFTCVFVKHKERQRIKNVSASEVKRGMGGLHGNKGALILRFVLDDSSMCFVNCHLAAGQSQTAHRNNDIAAILEAESLPIEPSLATRANHFVSGGDGSMIMDHEICLLNGDLNYRIDSIPRHVIIDAIRQNNLTKLLDRDQLLASRRKNPGFRLRSFNESPITFAPTYKYDVGTDDYDSSDKKRSPAWCDRVLYRGLGRVKQLEYRRHEVRASDHRPVSASFKLRIKTVREPERAVAWESCQQEFQKEKRRLASEASIEYLISVLGTDPQQARTLILGGNS</sequence>